<dbReference type="AlphaFoldDB" id="A0A972G6S7"/>
<reference evidence="1" key="1">
    <citation type="submission" date="2020-04" db="EMBL/GenBank/DDBJ databases">
        <title>Description of Shewanella salipaludis sp. nov., isolated from a salt marsh.</title>
        <authorList>
            <person name="Park S."/>
            <person name="Yoon J.-H."/>
        </authorList>
    </citation>
    <scope>NUCLEOTIDE SEQUENCE</scope>
    <source>
        <strain evidence="1">SHSM-M6</strain>
    </source>
</reference>
<organism evidence="1 2">
    <name type="scientific">Shewanella salipaludis</name>
    <dbReference type="NCBI Taxonomy" id="2723052"/>
    <lineage>
        <taxon>Bacteria</taxon>
        <taxon>Pseudomonadati</taxon>
        <taxon>Pseudomonadota</taxon>
        <taxon>Gammaproteobacteria</taxon>
        <taxon>Alteromonadales</taxon>
        <taxon>Shewanellaceae</taxon>
        <taxon>Shewanella</taxon>
    </lineage>
</organism>
<protein>
    <submittedName>
        <fullName evidence="1">Flagella biosynthesis chaperone for FliD, FliT</fullName>
    </submittedName>
</protein>
<dbReference type="Proteomes" id="UP000737113">
    <property type="component" value="Unassembled WGS sequence"/>
</dbReference>
<evidence type="ECO:0000313" key="2">
    <source>
        <dbReference type="Proteomes" id="UP000737113"/>
    </source>
</evidence>
<keyword evidence="1" id="KW-0969">Cilium</keyword>
<name>A0A972G6S7_9GAMM</name>
<keyword evidence="2" id="KW-1185">Reference proteome</keyword>
<proteinExistence type="predicted"/>
<dbReference type="EMBL" id="JAAXYH010000006">
    <property type="protein sequence ID" value="NMH65550.1"/>
    <property type="molecule type" value="Genomic_DNA"/>
</dbReference>
<evidence type="ECO:0000313" key="1">
    <source>
        <dbReference type="EMBL" id="NMH65550.1"/>
    </source>
</evidence>
<comment type="caution">
    <text evidence="1">The sequence shown here is derived from an EMBL/GenBank/DDBJ whole genome shotgun (WGS) entry which is preliminary data.</text>
</comment>
<gene>
    <name evidence="1" type="ORF">HC757_10240</name>
</gene>
<sequence length="106" mass="12178">MKTLDSLNSEMAESLAKLALSPVEDELTDMLVSNLLEFIQQRQLLLAELVADNDFVDRDYLQQQLVLSQSYGQRLSELSQHRQSLLRSGSNNQRHIKVYKTIDANR</sequence>
<accession>A0A972G6S7</accession>
<keyword evidence="1" id="KW-0282">Flagellum</keyword>
<keyword evidence="1" id="KW-0966">Cell projection</keyword>